<gene>
    <name evidence="2" type="ORF">ALECFALPRED_002989</name>
</gene>
<organism evidence="2 3">
    <name type="scientific">Alectoria fallacina</name>
    <dbReference type="NCBI Taxonomy" id="1903189"/>
    <lineage>
        <taxon>Eukaryota</taxon>
        <taxon>Fungi</taxon>
        <taxon>Dikarya</taxon>
        <taxon>Ascomycota</taxon>
        <taxon>Pezizomycotina</taxon>
        <taxon>Lecanoromycetes</taxon>
        <taxon>OSLEUM clade</taxon>
        <taxon>Lecanoromycetidae</taxon>
        <taxon>Lecanorales</taxon>
        <taxon>Lecanorineae</taxon>
        <taxon>Parmeliaceae</taxon>
        <taxon>Alectoria</taxon>
    </lineage>
</organism>
<feature type="compositionally biased region" description="Polar residues" evidence="1">
    <location>
        <begin position="195"/>
        <end position="211"/>
    </location>
</feature>
<dbReference type="EMBL" id="CAJPDR010000002">
    <property type="protein sequence ID" value="CAF9903809.1"/>
    <property type="molecule type" value="Genomic_DNA"/>
</dbReference>
<dbReference type="Proteomes" id="UP000664203">
    <property type="component" value="Unassembled WGS sequence"/>
</dbReference>
<dbReference type="AlphaFoldDB" id="A0A8H3EEK1"/>
<feature type="region of interest" description="Disordered" evidence="1">
    <location>
        <begin position="195"/>
        <end position="229"/>
    </location>
</feature>
<evidence type="ECO:0000256" key="1">
    <source>
        <dbReference type="SAM" id="MobiDB-lite"/>
    </source>
</evidence>
<evidence type="ECO:0000313" key="3">
    <source>
        <dbReference type="Proteomes" id="UP000664203"/>
    </source>
</evidence>
<dbReference type="OrthoDB" id="5595379at2759"/>
<name>A0A8H3EEK1_9LECA</name>
<reference evidence="2" key="1">
    <citation type="submission" date="2021-03" db="EMBL/GenBank/DDBJ databases">
        <authorList>
            <person name="Tagirdzhanova G."/>
        </authorList>
    </citation>
    <scope>NUCLEOTIDE SEQUENCE</scope>
</reference>
<comment type="caution">
    <text evidence="2">The sequence shown here is derived from an EMBL/GenBank/DDBJ whole genome shotgun (WGS) entry which is preliminary data.</text>
</comment>
<proteinExistence type="predicted"/>
<protein>
    <submittedName>
        <fullName evidence="2">Uncharacterized protein</fullName>
    </submittedName>
</protein>
<feature type="region of interest" description="Disordered" evidence="1">
    <location>
        <begin position="333"/>
        <end position="358"/>
    </location>
</feature>
<sequence>MAEHTDKILYVRADTYSAWHTQLPNASILESTIGQLSYSQSHHLPDHKYHSQQQDAVGCPVSNNLNLPMPMHFRYPMRWPQNPWSENCDIASNDSARGGFGSDLELTELKTRYGAANDNNNNNNNNNSYTEAFKHQPAQGQMESLALDFRSPASDSSAAIESSFFSPGMVEFEPCFGFGAPTAPAYDEIPTASSHIVANPSPRASFQTSPYDGSSRRSGRSDGLLSVSRTQNQSHLINSNIDMPAPAIHSSPELTSSTAKIDVDSFSESQTGFDSSSFDFAMAFAEASYPAQNSADTTSPALQADLRAATPPNISPNGHREPFPPDLFTPLKITPLNPPPSDETRRQSLRFPTDLYTP</sequence>
<evidence type="ECO:0000313" key="2">
    <source>
        <dbReference type="EMBL" id="CAF9903809.1"/>
    </source>
</evidence>
<keyword evidence="3" id="KW-1185">Reference proteome</keyword>
<accession>A0A8H3EEK1</accession>